<evidence type="ECO:0000313" key="2">
    <source>
        <dbReference type="Proteomes" id="UP000761534"/>
    </source>
</evidence>
<dbReference type="VEuPathDB" id="FungiDB:TRICI_006225"/>
<name>A0A642UJQ5_9ASCO</name>
<gene>
    <name evidence="1" type="ORF">TRICI_006225</name>
</gene>
<comment type="caution">
    <text evidence="1">The sequence shown here is derived from an EMBL/GenBank/DDBJ whole genome shotgun (WGS) entry which is preliminary data.</text>
</comment>
<proteinExistence type="predicted"/>
<protein>
    <submittedName>
        <fullName evidence="1">Uncharacterized protein</fullName>
    </submittedName>
</protein>
<dbReference type="AlphaFoldDB" id="A0A642UJQ5"/>
<reference evidence="1" key="1">
    <citation type="journal article" date="2019" name="G3 (Bethesda)">
        <title>Genome Assemblies of Two Rare Opportunistic Yeast Pathogens: Diutina rugosa (syn. Candida rugosa) and Trichomonascus ciferrii (syn. Candida ciferrii).</title>
        <authorList>
            <person name="Mixao V."/>
            <person name="Saus E."/>
            <person name="Hansen A.P."/>
            <person name="Lass-Florl C."/>
            <person name="Gabaldon T."/>
        </authorList>
    </citation>
    <scope>NUCLEOTIDE SEQUENCE</scope>
    <source>
        <strain evidence="1">CBS 4856</strain>
    </source>
</reference>
<keyword evidence="2" id="KW-1185">Reference proteome</keyword>
<evidence type="ECO:0000313" key="1">
    <source>
        <dbReference type="EMBL" id="KAA8900307.1"/>
    </source>
</evidence>
<dbReference type="EMBL" id="SWFS01000504">
    <property type="protein sequence ID" value="KAA8900307.1"/>
    <property type="molecule type" value="Genomic_DNA"/>
</dbReference>
<dbReference type="Proteomes" id="UP000761534">
    <property type="component" value="Unassembled WGS sequence"/>
</dbReference>
<accession>A0A642UJQ5</accession>
<sequence length="189" mass="21207">MWILLTNAPTNSLVKAFSQFSQSQVVDFSILTRSELEEVVKKANDTILFWPIVDCNSLMCFNLVFQTLVQVSKVTSYSGTKLVLFSSPLPIQPIPGLEYAAATLAACEGLMESLAVEVENFPLIIDIGLDPIRSGRLFDSISNTITTSNDKQAPCRVVVDESKSKEIIRHKLRSWLEELEDWKFMTTDQ</sequence>
<organism evidence="1 2">
    <name type="scientific">Trichomonascus ciferrii</name>
    <dbReference type="NCBI Taxonomy" id="44093"/>
    <lineage>
        <taxon>Eukaryota</taxon>
        <taxon>Fungi</taxon>
        <taxon>Dikarya</taxon>
        <taxon>Ascomycota</taxon>
        <taxon>Saccharomycotina</taxon>
        <taxon>Dipodascomycetes</taxon>
        <taxon>Dipodascales</taxon>
        <taxon>Trichomonascaceae</taxon>
        <taxon>Trichomonascus</taxon>
        <taxon>Trichomonascus ciferrii complex</taxon>
    </lineage>
</organism>